<comment type="caution">
    <text evidence="2">The sequence shown here is derived from an EMBL/GenBank/DDBJ whole genome shotgun (WGS) entry which is preliminary data.</text>
</comment>
<organism evidence="2 3">
    <name type="scientific">Streptosporangium saharense</name>
    <dbReference type="NCBI Taxonomy" id="1706840"/>
    <lineage>
        <taxon>Bacteria</taxon>
        <taxon>Bacillati</taxon>
        <taxon>Actinomycetota</taxon>
        <taxon>Actinomycetes</taxon>
        <taxon>Streptosporangiales</taxon>
        <taxon>Streptosporangiaceae</taxon>
        <taxon>Streptosporangium</taxon>
    </lineage>
</organism>
<dbReference type="EMBL" id="JACHJP010000005">
    <property type="protein sequence ID" value="MBB4917931.1"/>
    <property type="molecule type" value="Genomic_DNA"/>
</dbReference>
<dbReference type="InterPro" id="IPR029442">
    <property type="entry name" value="GyrI-like"/>
</dbReference>
<evidence type="ECO:0000259" key="1">
    <source>
        <dbReference type="Pfam" id="PF06445"/>
    </source>
</evidence>
<accession>A0A7W7QQI2</accession>
<evidence type="ECO:0000313" key="2">
    <source>
        <dbReference type="EMBL" id="MBB4917931.1"/>
    </source>
</evidence>
<name>A0A7W7QQI2_9ACTN</name>
<dbReference type="AlphaFoldDB" id="A0A7W7QQI2"/>
<feature type="domain" description="GyrI-like small molecule binding" evidence="1">
    <location>
        <begin position="14"/>
        <end position="186"/>
    </location>
</feature>
<proteinExistence type="predicted"/>
<dbReference type="SUPFAM" id="SSF55136">
    <property type="entry name" value="Probable bacterial effector-binding domain"/>
    <property type="match status" value="1"/>
</dbReference>
<dbReference type="Proteomes" id="UP000552644">
    <property type="component" value="Unassembled WGS sequence"/>
</dbReference>
<dbReference type="RefSeq" id="WP_184718638.1">
    <property type="nucleotide sequence ID" value="NZ_JACHJP010000005.1"/>
</dbReference>
<gene>
    <name evidence="2" type="ORF">FHS44_005051</name>
</gene>
<protein>
    <recommendedName>
        <fullName evidence="1">GyrI-like small molecule binding domain-containing protein</fullName>
    </recommendedName>
</protein>
<keyword evidence="3" id="KW-1185">Reference proteome</keyword>
<reference evidence="2 3" key="1">
    <citation type="submission" date="2020-08" db="EMBL/GenBank/DDBJ databases">
        <title>Genomic Encyclopedia of Type Strains, Phase III (KMG-III): the genomes of soil and plant-associated and newly described type strains.</title>
        <authorList>
            <person name="Whitman W."/>
        </authorList>
    </citation>
    <scope>NUCLEOTIDE SEQUENCE [LARGE SCALE GENOMIC DNA]</scope>
    <source>
        <strain evidence="2 3">CECT 8840</strain>
    </source>
</reference>
<sequence>MKQIHRDLYVATTTPRLIDVPDLPCLMLDGSGAPSGEPYLDAVAALYGVAYAVRAELKPVMTYSVAPLEGLWDGDPDDLSSMRWTALIPQPARVDAALVERAVETVRRKRPGTRLDGLRLGTMSEGRSAQILHKGPFAEEPATVKTLMEFITGQGLSLAGRHHEIYLSDFRRAAPEKLRTIIRYPVR</sequence>
<evidence type="ECO:0000313" key="3">
    <source>
        <dbReference type="Proteomes" id="UP000552644"/>
    </source>
</evidence>
<dbReference type="InterPro" id="IPR011256">
    <property type="entry name" value="Reg_factor_effector_dom_sf"/>
</dbReference>
<dbReference type="Gene3D" id="3.20.80.10">
    <property type="entry name" value="Regulatory factor, effector binding domain"/>
    <property type="match status" value="1"/>
</dbReference>
<dbReference type="Pfam" id="PF06445">
    <property type="entry name" value="GyrI-like"/>
    <property type="match status" value="1"/>
</dbReference>